<dbReference type="GeneID" id="28992300"/>
<dbReference type="VEuPathDB" id="FungiDB:PHYBLDRAFT_145255"/>
<dbReference type="Pfam" id="PF00012">
    <property type="entry name" value="HSP70"/>
    <property type="match status" value="1"/>
</dbReference>
<sequence>MASKIYEFDFDEYPYVVGIDFGTTFSGCSYVYNKDRLDEIVDITKWPKQGCAVYPKVPTVSLYDPESNELIAWGYDAIFKANKLNNKGVYVKKFKLLLDPSNSSSTTLPEVISDYLCELYSYIHSSFKNSLGVVYNPSKFRYCLTVPAMWDDKAKRVMREAAILAGIVRRSDHPDRLILTSEPEAAALYCESKFNQFNLTKGNRFMICDAGGGTVDLIVFEIDEMFGLRSLREVTKGSGSSCGSGFLDDRMREFLINRFGEHSESNKVVIEQLINQFVIATKPEFEDEDDEFFVIPAAHSLDKKTMSEIGVVDGRFQVTVDELREDIFEPVVKQVLSLISCQLSQSETRLDAIFLVGGFGQSKYLAKRVKDTFETQVESICVPSRGELAVVRGAVMYGINPNRITHRVLRRTYGLEVHCPFDESEDSIENKMVTSDGAVRCWGRFNVFATKGECIAVDSCVEREFFIFYPDNFVSDLFAYDEDCEPPRYTTDPGVRKVAAFTTKTPVLPGIKYQQKVYFTTSMYFGRTELRVEIDIKGNKFIFTSDFDSHEL</sequence>
<dbReference type="InterPro" id="IPR013126">
    <property type="entry name" value="Hsp_70_fam"/>
</dbReference>
<dbReference type="SUPFAM" id="SSF53067">
    <property type="entry name" value="Actin-like ATPase domain"/>
    <property type="match status" value="2"/>
</dbReference>
<evidence type="ECO:0000256" key="1">
    <source>
        <dbReference type="ARBA" id="ARBA00022741"/>
    </source>
</evidence>
<dbReference type="STRING" id="763407.A0A162XBT6"/>
<accession>A0A162XBT6</accession>
<dbReference type="InterPro" id="IPR043129">
    <property type="entry name" value="ATPase_NBD"/>
</dbReference>
<dbReference type="GO" id="GO:0005524">
    <property type="term" value="F:ATP binding"/>
    <property type="evidence" value="ECO:0007669"/>
    <property type="project" value="UniProtKB-KW"/>
</dbReference>
<organism evidence="3 4">
    <name type="scientific">Phycomyces blakesleeanus (strain ATCC 8743b / DSM 1359 / FGSC 10004 / NBRC 33097 / NRRL 1555)</name>
    <dbReference type="NCBI Taxonomy" id="763407"/>
    <lineage>
        <taxon>Eukaryota</taxon>
        <taxon>Fungi</taxon>
        <taxon>Fungi incertae sedis</taxon>
        <taxon>Mucoromycota</taxon>
        <taxon>Mucoromycotina</taxon>
        <taxon>Mucoromycetes</taxon>
        <taxon>Mucorales</taxon>
        <taxon>Phycomycetaceae</taxon>
        <taxon>Phycomyces</taxon>
    </lineage>
</organism>
<dbReference type="OrthoDB" id="2963168at2759"/>
<dbReference type="PANTHER" id="PTHR14187">
    <property type="entry name" value="ALPHA KINASE/ELONGATION FACTOR 2 KINASE"/>
    <property type="match status" value="1"/>
</dbReference>
<evidence type="ECO:0000313" key="4">
    <source>
        <dbReference type="Proteomes" id="UP000077315"/>
    </source>
</evidence>
<dbReference type="InParanoid" id="A0A162XBT6"/>
<keyword evidence="4" id="KW-1185">Reference proteome</keyword>
<evidence type="ECO:0008006" key="5">
    <source>
        <dbReference type="Google" id="ProtNLM"/>
    </source>
</evidence>
<protein>
    <recommendedName>
        <fullName evidence="5">Actin-like ATPase domain-containing protein</fullName>
    </recommendedName>
</protein>
<name>A0A162XBT6_PHYB8</name>
<dbReference type="Gene3D" id="3.30.420.40">
    <property type="match status" value="2"/>
</dbReference>
<dbReference type="AlphaFoldDB" id="A0A162XBT6"/>
<evidence type="ECO:0000313" key="3">
    <source>
        <dbReference type="EMBL" id="OAD73785.1"/>
    </source>
</evidence>
<dbReference type="RefSeq" id="XP_018291825.1">
    <property type="nucleotide sequence ID" value="XM_018431394.1"/>
</dbReference>
<dbReference type="EMBL" id="KV440980">
    <property type="protein sequence ID" value="OAD73785.1"/>
    <property type="molecule type" value="Genomic_DNA"/>
</dbReference>
<dbReference type="GO" id="GO:0140662">
    <property type="term" value="F:ATP-dependent protein folding chaperone"/>
    <property type="evidence" value="ECO:0007669"/>
    <property type="project" value="InterPro"/>
</dbReference>
<reference evidence="4" key="1">
    <citation type="submission" date="2015-06" db="EMBL/GenBank/DDBJ databases">
        <title>Expansion of signal transduction pathways in fungi by whole-genome duplication.</title>
        <authorList>
            <consortium name="DOE Joint Genome Institute"/>
            <person name="Corrochano L.M."/>
            <person name="Kuo A."/>
            <person name="Marcet-Houben M."/>
            <person name="Polaino S."/>
            <person name="Salamov A."/>
            <person name="Villalobos J.M."/>
            <person name="Alvarez M.I."/>
            <person name="Avalos J."/>
            <person name="Benito E.P."/>
            <person name="Benoit I."/>
            <person name="Burger G."/>
            <person name="Camino L.P."/>
            <person name="Canovas D."/>
            <person name="Cerda-Olmedo E."/>
            <person name="Cheng J.-F."/>
            <person name="Dominguez A."/>
            <person name="Elias M."/>
            <person name="Eslava A.P."/>
            <person name="Glaser F."/>
            <person name="Grimwood J."/>
            <person name="Gutierrez G."/>
            <person name="Heitman J."/>
            <person name="Henrissat B."/>
            <person name="Iturriaga E.A."/>
            <person name="Lang B.F."/>
            <person name="Lavin J.L."/>
            <person name="Lee S."/>
            <person name="Li W."/>
            <person name="Lindquist E."/>
            <person name="Lopez-Garcia S."/>
            <person name="Luque E.M."/>
            <person name="Marcos A.T."/>
            <person name="Martin J."/>
            <person name="McCluskey K."/>
            <person name="Medina H.R."/>
            <person name="Miralles-Duran A."/>
            <person name="Miyazaki A."/>
            <person name="Munoz-Torres E."/>
            <person name="Oguiza J.A."/>
            <person name="Ohm R."/>
            <person name="Olmedo M."/>
            <person name="Orejas M."/>
            <person name="Ortiz-Castellanos L."/>
            <person name="Pisabarro A.G."/>
            <person name="Rodriguez-Romero J."/>
            <person name="Ruiz-Herrera J."/>
            <person name="Ruiz-Vazquez R."/>
            <person name="Sanz C."/>
            <person name="Schackwitz W."/>
            <person name="Schmutz J."/>
            <person name="Shahriari M."/>
            <person name="Shelest E."/>
            <person name="Silva-Franco F."/>
            <person name="Soanes D."/>
            <person name="Syed K."/>
            <person name="Tagua V.G."/>
            <person name="Talbot N.J."/>
            <person name="Thon M."/>
            <person name="De vries R.P."/>
            <person name="Wiebenga A."/>
            <person name="Yadav J.S."/>
            <person name="Braun E.L."/>
            <person name="Baker S."/>
            <person name="Garre V."/>
            <person name="Horwitz B."/>
            <person name="Torres-Martinez S."/>
            <person name="Idnurm A."/>
            <person name="Herrera-Estrella A."/>
            <person name="Gabaldon T."/>
            <person name="Grigoriev I.V."/>
        </authorList>
    </citation>
    <scope>NUCLEOTIDE SEQUENCE [LARGE SCALE GENOMIC DNA]</scope>
    <source>
        <strain evidence="4">NRRL 1555(-)</strain>
    </source>
</reference>
<gene>
    <name evidence="3" type="ORF">PHYBLDRAFT_145255</name>
</gene>
<proteinExistence type="predicted"/>
<keyword evidence="2" id="KW-0067">ATP-binding</keyword>
<evidence type="ECO:0000256" key="2">
    <source>
        <dbReference type="ARBA" id="ARBA00022840"/>
    </source>
</evidence>
<dbReference type="Proteomes" id="UP000077315">
    <property type="component" value="Unassembled WGS sequence"/>
</dbReference>
<keyword evidence="1" id="KW-0547">Nucleotide-binding</keyword>
<dbReference type="PANTHER" id="PTHR14187:SF5">
    <property type="entry name" value="HEAT SHOCK 70 KDA PROTEIN 12A"/>
    <property type="match status" value="1"/>
</dbReference>